<keyword evidence="2" id="KW-1185">Reference proteome</keyword>
<accession>A0ABQ5DPT3</accession>
<proteinExistence type="predicted"/>
<name>A0ABQ5DPT3_9ASTR</name>
<dbReference type="Proteomes" id="UP001151760">
    <property type="component" value="Unassembled WGS sequence"/>
</dbReference>
<evidence type="ECO:0000313" key="1">
    <source>
        <dbReference type="EMBL" id="GJT38784.1"/>
    </source>
</evidence>
<sequence>MGANIMQTANAFDTLTDLDDGHKDNVEQTENVPNMINIAIPIHVGPRENDKQTPTVPTKSKYGKQTLTLATNKVVKHVSSSLCVHVGDDSESDVEDVFDETGDFMTSKQSKMVVVM</sequence>
<evidence type="ECO:0000313" key="2">
    <source>
        <dbReference type="Proteomes" id="UP001151760"/>
    </source>
</evidence>
<reference evidence="1" key="1">
    <citation type="journal article" date="2022" name="Int. J. Mol. Sci.">
        <title>Draft Genome of Tanacetum Coccineum: Genomic Comparison of Closely Related Tanacetum-Family Plants.</title>
        <authorList>
            <person name="Yamashiro T."/>
            <person name="Shiraishi A."/>
            <person name="Nakayama K."/>
            <person name="Satake H."/>
        </authorList>
    </citation>
    <scope>NUCLEOTIDE SEQUENCE</scope>
</reference>
<comment type="caution">
    <text evidence="1">The sequence shown here is derived from an EMBL/GenBank/DDBJ whole genome shotgun (WGS) entry which is preliminary data.</text>
</comment>
<dbReference type="EMBL" id="BQNB010015331">
    <property type="protein sequence ID" value="GJT38784.1"/>
    <property type="molecule type" value="Genomic_DNA"/>
</dbReference>
<protein>
    <submittedName>
        <fullName evidence="1">Uncharacterized protein</fullName>
    </submittedName>
</protein>
<gene>
    <name evidence="1" type="ORF">Tco_0938649</name>
</gene>
<reference evidence="1" key="2">
    <citation type="submission" date="2022-01" db="EMBL/GenBank/DDBJ databases">
        <authorList>
            <person name="Yamashiro T."/>
            <person name="Shiraishi A."/>
            <person name="Satake H."/>
            <person name="Nakayama K."/>
        </authorList>
    </citation>
    <scope>NUCLEOTIDE SEQUENCE</scope>
</reference>
<organism evidence="1 2">
    <name type="scientific">Tanacetum coccineum</name>
    <dbReference type="NCBI Taxonomy" id="301880"/>
    <lineage>
        <taxon>Eukaryota</taxon>
        <taxon>Viridiplantae</taxon>
        <taxon>Streptophyta</taxon>
        <taxon>Embryophyta</taxon>
        <taxon>Tracheophyta</taxon>
        <taxon>Spermatophyta</taxon>
        <taxon>Magnoliopsida</taxon>
        <taxon>eudicotyledons</taxon>
        <taxon>Gunneridae</taxon>
        <taxon>Pentapetalae</taxon>
        <taxon>asterids</taxon>
        <taxon>campanulids</taxon>
        <taxon>Asterales</taxon>
        <taxon>Asteraceae</taxon>
        <taxon>Asteroideae</taxon>
        <taxon>Anthemideae</taxon>
        <taxon>Anthemidinae</taxon>
        <taxon>Tanacetum</taxon>
    </lineage>
</organism>